<evidence type="ECO:0000313" key="1">
    <source>
        <dbReference type="EMBL" id="NEE12075.1"/>
    </source>
</evidence>
<dbReference type="EMBL" id="JAAGMN010003907">
    <property type="protein sequence ID" value="NEE12075.1"/>
    <property type="molecule type" value="Genomic_DNA"/>
</dbReference>
<organism evidence="1">
    <name type="scientific">Streptomyces sp. SID7499</name>
    <dbReference type="NCBI Taxonomy" id="2706086"/>
    <lineage>
        <taxon>Bacteria</taxon>
        <taxon>Bacillati</taxon>
        <taxon>Actinomycetota</taxon>
        <taxon>Actinomycetes</taxon>
        <taxon>Kitasatosporales</taxon>
        <taxon>Streptomycetaceae</taxon>
        <taxon>Streptomyces</taxon>
    </lineage>
</organism>
<comment type="caution">
    <text evidence="1">The sequence shown here is derived from an EMBL/GenBank/DDBJ whole genome shotgun (WGS) entry which is preliminary data.</text>
</comment>
<proteinExistence type="predicted"/>
<name>A0A6G3X2R9_9ACTN</name>
<dbReference type="AlphaFoldDB" id="A0A6G3X2R9"/>
<accession>A0A6G3X2R9</accession>
<sequence>MTLYEIVYGPRPGKNADFPALLHRALDANATLARGYALVGDATNEAATHREINKLLGIWELDRGAA</sequence>
<protein>
    <submittedName>
        <fullName evidence="1">Uncharacterized protein</fullName>
    </submittedName>
</protein>
<gene>
    <name evidence="1" type="ORF">G3M58_37170</name>
</gene>
<reference evidence="1" key="1">
    <citation type="submission" date="2020-01" db="EMBL/GenBank/DDBJ databases">
        <title>Insect and environment-associated Actinomycetes.</title>
        <authorList>
            <person name="Currrie C."/>
            <person name="Chevrette M."/>
            <person name="Carlson C."/>
            <person name="Stubbendieck R."/>
            <person name="Wendt-Pienkowski E."/>
        </authorList>
    </citation>
    <scope>NUCLEOTIDE SEQUENCE</scope>
    <source>
        <strain evidence="1">SID7499</strain>
    </source>
</reference>